<dbReference type="Gene3D" id="2.40.50.100">
    <property type="match status" value="1"/>
</dbReference>
<proteinExistence type="inferred from homology"/>
<dbReference type="AlphaFoldDB" id="A0A6J4TSZ1"/>
<organism evidence="4">
    <name type="scientific">uncultured Sphingosinicella sp</name>
    <dbReference type="NCBI Taxonomy" id="478748"/>
    <lineage>
        <taxon>Bacteria</taxon>
        <taxon>Pseudomonadati</taxon>
        <taxon>Pseudomonadota</taxon>
        <taxon>Alphaproteobacteria</taxon>
        <taxon>Sphingomonadales</taxon>
        <taxon>Sphingosinicellaceae</taxon>
        <taxon>Sphingosinicella</taxon>
        <taxon>environmental samples</taxon>
    </lineage>
</organism>
<evidence type="ECO:0000256" key="3">
    <source>
        <dbReference type="SAM" id="SignalP"/>
    </source>
</evidence>
<protein>
    <submittedName>
        <fullName evidence="4">Probable Co/Zn/Cd efflux system membrane fusion protein</fullName>
    </submittedName>
</protein>
<feature type="signal peptide" evidence="3">
    <location>
        <begin position="1"/>
        <end position="30"/>
    </location>
</feature>
<dbReference type="InterPro" id="IPR006143">
    <property type="entry name" value="RND_pump_MFP"/>
</dbReference>
<name>A0A6J4TSZ1_9SPHN</name>
<comment type="similarity">
    <text evidence="1">Belongs to the membrane fusion protein (MFP) (TC 8.A.1) family.</text>
</comment>
<reference evidence="4" key="1">
    <citation type="submission" date="2020-02" db="EMBL/GenBank/DDBJ databases">
        <authorList>
            <person name="Meier V. D."/>
        </authorList>
    </citation>
    <scope>NUCLEOTIDE SEQUENCE</scope>
    <source>
        <strain evidence="4">AVDCRST_MAG23</strain>
    </source>
</reference>
<evidence type="ECO:0000313" key="4">
    <source>
        <dbReference type="EMBL" id="CAA9530106.1"/>
    </source>
</evidence>
<sequence length="389" mass="39431">MTFVERDLGRAQRAGALPLLLLLAACGRGAAESAPEPPLVQLATVRAAGGEVDRYTGVVAPRIESALSFRVGGKVTARLVEVGQVVRAGQVLARLDGSDLALGAASAAAQSAASRGQAAAASRQVTAAEAEAWRSRQDEQRLRALLPQGFVSKQRYEESLARANAAAAQLSAARAEADAARSQTAALRSVEGQASNQASYGALVADADGVIMAVLAQPGQVVAAGQPVFQLARAGAREAVVAIPEARRAAAPRVGRAELYGVEGSAMPAALRELSAAADPSTRTYQARYVLGGAGAGAPLGATVTISAGGGGGALSVPAGALHDRGSGPGVWVFDPRRGRVTYRRVAVAALGEEQVRIAGGLRPGERVVALGVHLLKDGQAVRAAAARS</sequence>
<dbReference type="PANTHER" id="PTHR30469">
    <property type="entry name" value="MULTIDRUG RESISTANCE PROTEIN MDTA"/>
    <property type="match status" value="1"/>
</dbReference>
<gene>
    <name evidence="4" type="ORF">AVDCRST_MAG23-839</name>
</gene>
<dbReference type="Gene3D" id="2.40.420.20">
    <property type="match status" value="1"/>
</dbReference>
<feature type="coiled-coil region" evidence="2">
    <location>
        <begin position="153"/>
        <end position="183"/>
    </location>
</feature>
<dbReference type="GO" id="GO:0015562">
    <property type="term" value="F:efflux transmembrane transporter activity"/>
    <property type="evidence" value="ECO:0007669"/>
    <property type="project" value="TreeGrafter"/>
</dbReference>
<dbReference type="NCBIfam" id="TIGR01730">
    <property type="entry name" value="RND_mfp"/>
    <property type="match status" value="1"/>
</dbReference>
<feature type="chain" id="PRO_5027092318" evidence="3">
    <location>
        <begin position="31"/>
        <end position="389"/>
    </location>
</feature>
<dbReference type="Gene3D" id="1.10.287.470">
    <property type="entry name" value="Helix hairpin bin"/>
    <property type="match status" value="1"/>
</dbReference>
<dbReference type="PANTHER" id="PTHR30469:SF18">
    <property type="entry name" value="RESISTANCE-NODULATION-CELL DIVISION (RND) EFFLUX MEMBRANE FUSION PROTEIN-RELATED"/>
    <property type="match status" value="1"/>
</dbReference>
<dbReference type="PROSITE" id="PS51257">
    <property type="entry name" value="PROKAR_LIPOPROTEIN"/>
    <property type="match status" value="1"/>
</dbReference>
<evidence type="ECO:0000256" key="1">
    <source>
        <dbReference type="ARBA" id="ARBA00009477"/>
    </source>
</evidence>
<keyword evidence="3" id="KW-0732">Signal</keyword>
<dbReference type="GO" id="GO:1990281">
    <property type="term" value="C:efflux pump complex"/>
    <property type="evidence" value="ECO:0007669"/>
    <property type="project" value="TreeGrafter"/>
</dbReference>
<keyword evidence="2" id="KW-0175">Coiled coil</keyword>
<evidence type="ECO:0000256" key="2">
    <source>
        <dbReference type="SAM" id="Coils"/>
    </source>
</evidence>
<dbReference type="SUPFAM" id="SSF111369">
    <property type="entry name" value="HlyD-like secretion proteins"/>
    <property type="match status" value="1"/>
</dbReference>
<dbReference type="Gene3D" id="2.40.30.170">
    <property type="match status" value="1"/>
</dbReference>
<dbReference type="EMBL" id="CADCWD010000035">
    <property type="protein sequence ID" value="CAA9530106.1"/>
    <property type="molecule type" value="Genomic_DNA"/>
</dbReference>
<accession>A0A6J4TSZ1</accession>